<dbReference type="STRING" id="1392255.A0A2I1CB18"/>
<reference evidence="2" key="1">
    <citation type="journal article" date="2018" name="Proc. Natl. Acad. Sci. U.S.A.">
        <title>Linking secondary metabolites to gene clusters through genome sequencing of six diverse Aspergillus species.</title>
        <authorList>
            <person name="Kaerboelling I."/>
            <person name="Vesth T.C."/>
            <person name="Frisvad J.C."/>
            <person name="Nybo J.L."/>
            <person name="Theobald S."/>
            <person name="Kuo A."/>
            <person name="Bowyer P."/>
            <person name="Matsuda Y."/>
            <person name="Mondo S."/>
            <person name="Lyhne E.K."/>
            <person name="Kogle M.E."/>
            <person name="Clum A."/>
            <person name="Lipzen A."/>
            <person name="Salamov A."/>
            <person name="Ngan C.Y."/>
            <person name="Daum C."/>
            <person name="Chiniquy J."/>
            <person name="Barry K."/>
            <person name="LaButti K."/>
            <person name="Haridas S."/>
            <person name="Simmons B.A."/>
            <person name="Magnuson J.K."/>
            <person name="Mortensen U.H."/>
            <person name="Larsen T.O."/>
            <person name="Grigoriev I.V."/>
            <person name="Baker S.E."/>
            <person name="Andersen M.R."/>
        </authorList>
    </citation>
    <scope>NUCLEOTIDE SEQUENCE [LARGE SCALE GENOMIC DNA]</scope>
    <source>
        <strain evidence="2">IBT 16806</strain>
    </source>
</reference>
<sequence>MVDRKELVVEESPETTPLLRSAAPILSAQKCGQHKQLLRCFLNLKQTISKTKGLFKAEYVHEMKTELDPVARQSMVEERRWSIYVSRAIHRFSVWWTHLQALSPLGLGSSQLSEKPYGQHGGWAWTRDEMPPLDVLMVLHALTLHNKAIPLQLASRCIDQDSLTYWCPESCRSYFENMTKLAWDNLGDSDDLCIECFRCQTQTVVPWTTRRGKGFADKGFVQLCQSCKFILRRDALLVQKFRQDLHLLLEKNTPLPGTCWSVEDGHGTLTPNNATNEFVKQFLGKLLLEETRPTNLFPNMTQIIEASTEAVGRQSLPMLHNIFEHYQYVGNSSCDLYAAVMKVSKWGSTMQNVDCSESDLHLSRIQTQYVDFLRGQSKGLSSRRPAVAKMDLMDPLILFWSTHLLAPRSYCEFFRRFGNGVPLDWEPQHNSTACNLCHTLNPPSFARRFIRGLASLSEWKEWLSTVQEVISLVAAGALPGSQVDN</sequence>
<name>A0A2I1CB18_ASPN1</name>
<comment type="caution">
    <text evidence="1">The sequence shown here is derived from an EMBL/GenBank/DDBJ whole genome shotgun (WGS) entry which is preliminary data.</text>
</comment>
<dbReference type="Proteomes" id="UP000234474">
    <property type="component" value="Unassembled WGS sequence"/>
</dbReference>
<gene>
    <name evidence="1" type="ORF">P174DRAFT_418807</name>
</gene>
<accession>A0A2I1CB18</accession>
<protein>
    <submittedName>
        <fullName evidence="1">Uncharacterized protein</fullName>
    </submittedName>
</protein>
<evidence type="ECO:0000313" key="1">
    <source>
        <dbReference type="EMBL" id="PKX94829.1"/>
    </source>
</evidence>
<dbReference type="OrthoDB" id="2684236at2759"/>
<dbReference type="EMBL" id="MSZS01000003">
    <property type="protein sequence ID" value="PKX94829.1"/>
    <property type="molecule type" value="Genomic_DNA"/>
</dbReference>
<evidence type="ECO:0000313" key="2">
    <source>
        <dbReference type="Proteomes" id="UP000234474"/>
    </source>
</evidence>
<dbReference type="RefSeq" id="XP_024683424.1">
    <property type="nucleotide sequence ID" value="XM_024824725.1"/>
</dbReference>
<organism evidence="1 2">
    <name type="scientific">Aspergillus novofumigatus (strain IBT 16806)</name>
    <dbReference type="NCBI Taxonomy" id="1392255"/>
    <lineage>
        <taxon>Eukaryota</taxon>
        <taxon>Fungi</taxon>
        <taxon>Dikarya</taxon>
        <taxon>Ascomycota</taxon>
        <taxon>Pezizomycotina</taxon>
        <taxon>Eurotiomycetes</taxon>
        <taxon>Eurotiomycetidae</taxon>
        <taxon>Eurotiales</taxon>
        <taxon>Aspergillaceae</taxon>
        <taxon>Aspergillus</taxon>
        <taxon>Aspergillus subgen. Fumigati</taxon>
    </lineage>
</organism>
<dbReference type="AlphaFoldDB" id="A0A2I1CB18"/>
<dbReference type="OMA" id="QSLPMLH"/>
<dbReference type="GeneID" id="36532050"/>
<dbReference type="VEuPathDB" id="FungiDB:P174DRAFT_418807"/>
<proteinExistence type="predicted"/>
<keyword evidence="2" id="KW-1185">Reference proteome</keyword>